<sequence>MMRRLKPIELEAAKKFGLPEARGGISFCTFAEAERGFSRDRKKILETREMLAIHVLATSMELAARLFATQNELHTMRRFILTSMPSPPLSIKLLSLVITLWCISQGMVPVIPYPTNRDIRSVCPADRDTIDTAGKPVLDISDQELNVILSEIRRAKGDRITVFLDCSCRKDVLGISLSDSRKSRSLPPSTTPAHKILKVSEKRLSKMFPDHPSILAQDWRPDLTSHDIVTACNNAQLAWEVLWADGTISGAFTQRLLETLREAAKATA</sequence>
<comment type="caution">
    <text evidence="1">The sequence shown here is derived from an EMBL/GenBank/DDBJ whole genome shotgun (WGS) entry which is preliminary data.</text>
</comment>
<organism evidence="1 2">
    <name type="scientific">Armillaria luteobubalina</name>
    <dbReference type="NCBI Taxonomy" id="153913"/>
    <lineage>
        <taxon>Eukaryota</taxon>
        <taxon>Fungi</taxon>
        <taxon>Dikarya</taxon>
        <taxon>Basidiomycota</taxon>
        <taxon>Agaricomycotina</taxon>
        <taxon>Agaricomycetes</taxon>
        <taxon>Agaricomycetidae</taxon>
        <taxon>Agaricales</taxon>
        <taxon>Marasmiineae</taxon>
        <taxon>Physalacriaceae</taxon>
        <taxon>Armillaria</taxon>
    </lineage>
</organism>
<name>A0AA39TSP5_9AGAR</name>
<dbReference type="AlphaFoldDB" id="A0AA39TSP5"/>
<evidence type="ECO:0000313" key="2">
    <source>
        <dbReference type="Proteomes" id="UP001175228"/>
    </source>
</evidence>
<dbReference type="Proteomes" id="UP001175228">
    <property type="component" value="Unassembled WGS sequence"/>
</dbReference>
<gene>
    <name evidence="1" type="ORF">EDD18DRAFT_1441552</name>
</gene>
<dbReference type="EMBL" id="JAUEPU010000009">
    <property type="protein sequence ID" value="KAK0499571.1"/>
    <property type="molecule type" value="Genomic_DNA"/>
</dbReference>
<accession>A0AA39TSP5</accession>
<keyword evidence="2" id="KW-1185">Reference proteome</keyword>
<protein>
    <submittedName>
        <fullName evidence="1">Uncharacterized protein</fullName>
    </submittedName>
</protein>
<dbReference type="Gene3D" id="3.40.50.1460">
    <property type="match status" value="1"/>
</dbReference>
<proteinExistence type="predicted"/>
<evidence type="ECO:0000313" key="1">
    <source>
        <dbReference type="EMBL" id="KAK0499571.1"/>
    </source>
</evidence>
<reference evidence="1" key="1">
    <citation type="submission" date="2023-06" db="EMBL/GenBank/DDBJ databases">
        <authorList>
            <consortium name="Lawrence Berkeley National Laboratory"/>
            <person name="Ahrendt S."/>
            <person name="Sahu N."/>
            <person name="Indic B."/>
            <person name="Wong-Bajracharya J."/>
            <person name="Merenyi Z."/>
            <person name="Ke H.-M."/>
            <person name="Monk M."/>
            <person name="Kocsube S."/>
            <person name="Drula E."/>
            <person name="Lipzen A."/>
            <person name="Balint B."/>
            <person name="Henrissat B."/>
            <person name="Andreopoulos B."/>
            <person name="Martin F.M."/>
            <person name="Harder C.B."/>
            <person name="Rigling D."/>
            <person name="Ford K.L."/>
            <person name="Foster G.D."/>
            <person name="Pangilinan J."/>
            <person name="Papanicolaou A."/>
            <person name="Barry K."/>
            <person name="LaButti K."/>
            <person name="Viragh M."/>
            <person name="Koriabine M."/>
            <person name="Yan M."/>
            <person name="Riley R."/>
            <person name="Champramary S."/>
            <person name="Plett K.L."/>
            <person name="Tsai I.J."/>
            <person name="Slot J."/>
            <person name="Sipos G."/>
            <person name="Plett J."/>
            <person name="Nagy L.G."/>
            <person name="Grigoriev I.V."/>
        </authorList>
    </citation>
    <scope>NUCLEOTIDE SEQUENCE</scope>
    <source>
        <strain evidence="1">HWK02</strain>
    </source>
</reference>